<dbReference type="GO" id="GO:0005829">
    <property type="term" value="C:cytosol"/>
    <property type="evidence" value="ECO:0007669"/>
    <property type="project" value="TreeGrafter"/>
</dbReference>
<dbReference type="GO" id="GO:0006780">
    <property type="term" value="P:uroporphyrinogen III biosynthetic process"/>
    <property type="evidence" value="ECO:0007669"/>
    <property type="project" value="InterPro"/>
</dbReference>
<protein>
    <recommendedName>
        <fullName evidence="1">Tetrapyrrole biosynthesis uroporphyrinogen III synthase domain-containing protein</fullName>
    </recommendedName>
</protein>
<dbReference type="SUPFAM" id="SSF69618">
    <property type="entry name" value="HemD-like"/>
    <property type="match status" value="1"/>
</dbReference>
<proteinExistence type="predicted"/>
<dbReference type="InterPro" id="IPR036108">
    <property type="entry name" value="4pyrrol_syn_uPrphyn_synt_sf"/>
</dbReference>
<name>A0A8H3BRR9_9AGAM</name>
<dbReference type="Gene3D" id="3.40.50.10090">
    <property type="match status" value="2"/>
</dbReference>
<dbReference type="InterPro" id="IPR039793">
    <property type="entry name" value="UROS/Hem4"/>
</dbReference>
<dbReference type="PANTHER" id="PTHR12390:SF0">
    <property type="entry name" value="UROPORPHYRINOGEN-III SYNTHASE"/>
    <property type="match status" value="1"/>
</dbReference>
<dbReference type="Pfam" id="PF02602">
    <property type="entry name" value="HEM4"/>
    <property type="match status" value="1"/>
</dbReference>
<gene>
    <name evidence="2" type="ORF">RDB_LOCUS65480</name>
</gene>
<accession>A0A8H3BRR9</accession>
<evidence type="ECO:0000259" key="1">
    <source>
        <dbReference type="Pfam" id="PF02602"/>
    </source>
</evidence>
<reference evidence="2" key="1">
    <citation type="submission" date="2021-01" db="EMBL/GenBank/DDBJ databases">
        <authorList>
            <person name="Kaushik A."/>
        </authorList>
    </citation>
    <scope>NUCLEOTIDE SEQUENCE</scope>
    <source>
        <strain evidence="2">AG6-10EEA</strain>
    </source>
</reference>
<dbReference type="UniPathway" id="UPA00251">
    <property type="reaction ID" value="UER00320"/>
</dbReference>
<evidence type="ECO:0000313" key="3">
    <source>
        <dbReference type="Proteomes" id="UP000663853"/>
    </source>
</evidence>
<comment type="caution">
    <text evidence="2">The sequence shown here is derived from an EMBL/GenBank/DDBJ whole genome shotgun (WGS) entry which is preliminary data.</text>
</comment>
<evidence type="ECO:0000313" key="2">
    <source>
        <dbReference type="EMBL" id="CAE6463882.1"/>
    </source>
</evidence>
<dbReference type="InterPro" id="IPR003754">
    <property type="entry name" value="4pyrrol_synth_uPrphyn_synth"/>
</dbReference>
<dbReference type="CDD" id="cd06578">
    <property type="entry name" value="HemD"/>
    <property type="match status" value="1"/>
</dbReference>
<dbReference type="AlphaFoldDB" id="A0A8H3BRR9"/>
<dbReference type="GO" id="GO:0006782">
    <property type="term" value="P:protoporphyrinogen IX biosynthetic process"/>
    <property type="evidence" value="ECO:0007669"/>
    <property type="project" value="UniProtKB-UniPathway"/>
</dbReference>
<feature type="domain" description="Tetrapyrrole biosynthesis uroporphyrinogen III synthase" evidence="1">
    <location>
        <begin position="26"/>
        <end position="284"/>
    </location>
</feature>
<dbReference type="PANTHER" id="PTHR12390">
    <property type="entry name" value="UROPORPHYRINOGEN III SYNTHASE"/>
    <property type="match status" value="1"/>
</dbReference>
<sequence>DIRLAKVMSYHVLLLKNPDESSPDPYQHTLSLKGFTTSIVPTLVHSYTDPDGLANTILHEGGEYGGVIVTSGRAVDAWENAVKLVKGRGQLPVTDGISAWTSKPFYVVGPKTEQQLLNLGPSKYIPGPELILGAKESGTGELLAKFICTDYPTRLSHNLPLLYLTGDKNAGGVGKGLQVEGIGFKMVQVYATSASTTFEQDFDKGVKEAASQSATDTVVVFFAPSSAELAFPVIRKRFSLSSLLEEKPRAKLVAIGPTTARAVADNHNVRVDAVSSKPQPEALADAIQHLSTL</sequence>
<dbReference type="Proteomes" id="UP000663853">
    <property type="component" value="Unassembled WGS sequence"/>
</dbReference>
<feature type="non-terminal residue" evidence="2">
    <location>
        <position position="1"/>
    </location>
</feature>
<organism evidence="2 3">
    <name type="scientific">Rhizoctonia solani</name>
    <dbReference type="NCBI Taxonomy" id="456999"/>
    <lineage>
        <taxon>Eukaryota</taxon>
        <taxon>Fungi</taxon>
        <taxon>Dikarya</taxon>
        <taxon>Basidiomycota</taxon>
        <taxon>Agaricomycotina</taxon>
        <taxon>Agaricomycetes</taxon>
        <taxon>Cantharellales</taxon>
        <taxon>Ceratobasidiaceae</taxon>
        <taxon>Rhizoctonia</taxon>
    </lineage>
</organism>
<dbReference type="EMBL" id="CAJMXA010001564">
    <property type="protein sequence ID" value="CAE6463882.1"/>
    <property type="molecule type" value="Genomic_DNA"/>
</dbReference>
<dbReference type="GO" id="GO:0004852">
    <property type="term" value="F:uroporphyrinogen-III synthase activity"/>
    <property type="evidence" value="ECO:0007669"/>
    <property type="project" value="InterPro"/>
</dbReference>